<organism evidence="1 2">
    <name type="scientific">Centaurea solstitialis</name>
    <name type="common">yellow star-thistle</name>
    <dbReference type="NCBI Taxonomy" id="347529"/>
    <lineage>
        <taxon>Eukaryota</taxon>
        <taxon>Viridiplantae</taxon>
        <taxon>Streptophyta</taxon>
        <taxon>Embryophyta</taxon>
        <taxon>Tracheophyta</taxon>
        <taxon>Spermatophyta</taxon>
        <taxon>Magnoliopsida</taxon>
        <taxon>eudicotyledons</taxon>
        <taxon>Gunneridae</taxon>
        <taxon>Pentapetalae</taxon>
        <taxon>asterids</taxon>
        <taxon>campanulids</taxon>
        <taxon>Asterales</taxon>
        <taxon>Asteraceae</taxon>
        <taxon>Carduoideae</taxon>
        <taxon>Cardueae</taxon>
        <taxon>Centaureinae</taxon>
        <taxon>Centaurea</taxon>
    </lineage>
</organism>
<name>A0AA38VYW9_9ASTR</name>
<accession>A0AA38VYW9</accession>
<dbReference type="Proteomes" id="UP001172457">
    <property type="component" value="Chromosome 7"/>
</dbReference>
<keyword evidence="2" id="KW-1185">Reference proteome</keyword>
<dbReference type="EMBL" id="JARYMX010000007">
    <property type="protein sequence ID" value="KAJ9540107.1"/>
    <property type="molecule type" value="Genomic_DNA"/>
</dbReference>
<evidence type="ECO:0000313" key="1">
    <source>
        <dbReference type="EMBL" id="KAJ9540107.1"/>
    </source>
</evidence>
<protein>
    <submittedName>
        <fullName evidence="1">Uncharacterized protein</fullName>
    </submittedName>
</protein>
<evidence type="ECO:0000313" key="2">
    <source>
        <dbReference type="Proteomes" id="UP001172457"/>
    </source>
</evidence>
<reference evidence="1" key="1">
    <citation type="submission" date="2023-03" db="EMBL/GenBank/DDBJ databases">
        <title>Chromosome-scale reference genome and RAD-based genetic map of yellow starthistle (Centaurea solstitialis) reveal putative structural variation and QTLs associated with invader traits.</title>
        <authorList>
            <person name="Reatini B."/>
            <person name="Cang F.A."/>
            <person name="Jiang Q."/>
            <person name="Mckibben M.T.W."/>
            <person name="Barker M.S."/>
            <person name="Rieseberg L.H."/>
            <person name="Dlugosch K.M."/>
        </authorList>
    </citation>
    <scope>NUCLEOTIDE SEQUENCE</scope>
    <source>
        <strain evidence="1">CAN-66</strain>
        <tissue evidence="1">Leaf</tissue>
    </source>
</reference>
<sequence length="93" mass="10713">MWNNMQRQAIHTLILLEDRGGFGEGKCSSRAQFTFPGLLRFPPNVHACRAIDVDIRIFLFVRFFCGLPSHGHLNKKMKDIACMPVQISFRYEA</sequence>
<gene>
    <name evidence="1" type="ORF">OSB04_026613</name>
</gene>
<dbReference type="AlphaFoldDB" id="A0AA38VYW9"/>
<proteinExistence type="predicted"/>
<comment type="caution">
    <text evidence="1">The sequence shown here is derived from an EMBL/GenBank/DDBJ whole genome shotgun (WGS) entry which is preliminary data.</text>
</comment>